<reference evidence="2" key="1">
    <citation type="journal article" date="2023" name="Front. Plant Sci.">
        <title>Chromosomal-level genome assembly of Melastoma candidum provides insights into trichome evolution.</title>
        <authorList>
            <person name="Zhong Y."/>
            <person name="Wu W."/>
            <person name="Sun C."/>
            <person name="Zou P."/>
            <person name="Liu Y."/>
            <person name="Dai S."/>
            <person name="Zhou R."/>
        </authorList>
    </citation>
    <scope>NUCLEOTIDE SEQUENCE [LARGE SCALE GENOMIC DNA]</scope>
</reference>
<organism evidence="1 2">
    <name type="scientific">Melastoma candidum</name>
    <dbReference type="NCBI Taxonomy" id="119954"/>
    <lineage>
        <taxon>Eukaryota</taxon>
        <taxon>Viridiplantae</taxon>
        <taxon>Streptophyta</taxon>
        <taxon>Embryophyta</taxon>
        <taxon>Tracheophyta</taxon>
        <taxon>Spermatophyta</taxon>
        <taxon>Magnoliopsida</taxon>
        <taxon>eudicotyledons</taxon>
        <taxon>Gunneridae</taxon>
        <taxon>Pentapetalae</taxon>
        <taxon>rosids</taxon>
        <taxon>malvids</taxon>
        <taxon>Myrtales</taxon>
        <taxon>Melastomataceae</taxon>
        <taxon>Melastomatoideae</taxon>
        <taxon>Melastomateae</taxon>
        <taxon>Melastoma</taxon>
    </lineage>
</organism>
<protein>
    <submittedName>
        <fullName evidence="1">Uncharacterized protein</fullName>
    </submittedName>
</protein>
<evidence type="ECO:0000313" key="2">
    <source>
        <dbReference type="Proteomes" id="UP001057402"/>
    </source>
</evidence>
<keyword evidence="2" id="KW-1185">Reference proteome</keyword>
<dbReference type="Proteomes" id="UP001057402">
    <property type="component" value="Chromosome 3"/>
</dbReference>
<gene>
    <name evidence="1" type="ORF">MLD38_007705</name>
</gene>
<proteinExistence type="predicted"/>
<name>A0ACB9RW92_9MYRT</name>
<sequence>MPPEWKEVLPSTGVLCRSLDLQLTDSRTGKEREELPPLNEVRARCISQFDHMRSDHMRRLNPTPYKVRLILPYFLPLNGPPLPYLTRSFPKQVRVSAKLYDFIHFLWLNEAPVGELQ</sequence>
<accession>A0ACB9RW92</accession>
<evidence type="ECO:0000313" key="1">
    <source>
        <dbReference type="EMBL" id="KAI4381648.1"/>
    </source>
</evidence>
<dbReference type="EMBL" id="CM042882">
    <property type="protein sequence ID" value="KAI4381648.1"/>
    <property type="molecule type" value="Genomic_DNA"/>
</dbReference>
<comment type="caution">
    <text evidence="1">The sequence shown here is derived from an EMBL/GenBank/DDBJ whole genome shotgun (WGS) entry which is preliminary data.</text>
</comment>